<sequence length="292" mass="30871">MPGRPAADLVVPVAAGPGDLRAVLARMRAITLADGDTLTVVDNRGTGVTDPAVLLAADVPTSYFARNAGAARGRAPWIVFLDADVRPPADLLDRLLGDPPPPLGVGVIAGGVVDDPVGPDGPLAARFAELQAVMAQGETLSRGRWAFAKTAHAAVRREAFDAVGGFREGVRSGGDADLCWRVVAAGWTLEHRPAAAVVHASRTSLRAMLGQRFRHGSGAAWLDAEHPGSLPPRRWPGLLWWGVRRAATGLGALRRGDRDAAILGLLDGPATWAFELGRRVPNRPLGRRRQPR</sequence>
<dbReference type="Gene3D" id="3.90.550.10">
    <property type="entry name" value="Spore Coat Polysaccharide Biosynthesis Protein SpsA, Chain A"/>
    <property type="match status" value="1"/>
</dbReference>
<reference evidence="6 7" key="1">
    <citation type="submission" date="2022-06" db="EMBL/GenBank/DDBJ databases">
        <title>Paraconexibacter antarcticus.</title>
        <authorList>
            <person name="Kim C.S."/>
        </authorList>
    </citation>
    <scope>NUCLEOTIDE SEQUENCE [LARGE SCALE GENOMIC DNA]</scope>
    <source>
        <strain evidence="6 7">02-257</strain>
    </source>
</reference>
<organism evidence="6 7">
    <name type="scientific">Paraconexibacter antarcticus</name>
    <dbReference type="NCBI Taxonomy" id="2949664"/>
    <lineage>
        <taxon>Bacteria</taxon>
        <taxon>Bacillati</taxon>
        <taxon>Actinomycetota</taxon>
        <taxon>Thermoleophilia</taxon>
        <taxon>Solirubrobacterales</taxon>
        <taxon>Paraconexibacteraceae</taxon>
        <taxon>Paraconexibacter</taxon>
    </lineage>
</organism>
<accession>A0ABY5DWD7</accession>
<dbReference type="SUPFAM" id="SSF53448">
    <property type="entry name" value="Nucleotide-diphospho-sugar transferases"/>
    <property type="match status" value="1"/>
</dbReference>
<dbReference type="EMBL" id="CP098502">
    <property type="protein sequence ID" value="UTI64854.1"/>
    <property type="molecule type" value="Genomic_DNA"/>
</dbReference>
<dbReference type="Proteomes" id="UP001056035">
    <property type="component" value="Chromosome"/>
</dbReference>
<dbReference type="RefSeq" id="WP_254571551.1">
    <property type="nucleotide sequence ID" value="NZ_CP098502.1"/>
</dbReference>
<dbReference type="PANTHER" id="PTHR43179:SF12">
    <property type="entry name" value="GALACTOFURANOSYLTRANSFERASE GLFT2"/>
    <property type="match status" value="1"/>
</dbReference>
<dbReference type="InterPro" id="IPR001173">
    <property type="entry name" value="Glyco_trans_2-like"/>
</dbReference>
<evidence type="ECO:0000313" key="6">
    <source>
        <dbReference type="EMBL" id="UTI64854.1"/>
    </source>
</evidence>
<comment type="similarity">
    <text evidence="2">Belongs to the glycosyltransferase 2 family.</text>
</comment>
<evidence type="ECO:0000256" key="3">
    <source>
        <dbReference type="ARBA" id="ARBA00022676"/>
    </source>
</evidence>
<gene>
    <name evidence="6" type="ORF">NBH00_01285</name>
</gene>
<keyword evidence="4" id="KW-0808">Transferase</keyword>
<keyword evidence="7" id="KW-1185">Reference proteome</keyword>
<evidence type="ECO:0000313" key="7">
    <source>
        <dbReference type="Proteomes" id="UP001056035"/>
    </source>
</evidence>
<dbReference type="Pfam" id="PF13632">
    <property type="entry name" value="Glyco_trans_2_3"/>
    <property type="match status" value="1"/>
</dbReference>
<evidence type="ECO:0000256" key="2">
    <source>
        <dbReference type="ARBA" id="ARBA00006739"/>
    </source>
</evidence>
<dbReference type="PANTHER" id="PTHR43179">
    <property type="entry name" value="RHAMNOSYLTRANSFERASE WBBL"/>
    <property type="match status" value="1"/>
</dbReference>
<feature type="domain" description="Glycosyltransferase 2-like" evidence="5">
    <location>
        <begin position="77"/>
        <end position="243"/>
    </location>
</feature>
<evidence type="ECO:0000259" key="5">
    <source>
        <dbReference type="Pfam" id="PF13632"/>
    </source>
</evidence>
<comment type="pathway">
    <text evidence="1">Cell wall biogenesis; cell wall polysaccharide biosynthesis.</text>
</comment>
<name>A0ABY5DWD7_9ACTN</name>
<dbReference type="InterPro" id="IPR029044">
    <property type="entry name" value="Nucleotide-diphossugar_trans"/>
</dbReference>
<keyword evidence="3" id="KW-0328">Glycosyltransferase</keyword>
<evidence type="ECO:0000256" key="4">
    <source>
        <dbReference type="ARBA" id="ARBA00022679"/>
    </source>
</evidence>
<proteinExistence type="inferred from homology"/>
<protein>
    <recommendedName>
        <fullName evidence="5">Glycosyltransferase 2-like domain-containing protein</fullName>
    </recommendedName>
</protein>
<evidence type="ECO:0000256" key="1">
    <source>
        <dbReference type="ARBA" id="ARBA00004776"/>
    </source>
</evidence>